<keyword evidence="3" id="KW-0597">Phosphoprotein</keyword>
<dbReference type="NCBIfam" id="TIGR01720">
    <property type="entry name" value="NRPS-para261"/>
    <property type="match status" value="1"/>
</dbReference>
<dbReference type="InterPro" id="IPR001031">
    <property type="entry name" value="Thioesterase"/>
</dbReference>
<dbReference type="Pfam" id="PF13193">
    <property type="entry name" value="AMP-binding_C"/>
    <property type="match status" value="1"/>
</dbReference>
<dbReference type="NCBIfam" id="NF003417">
    <property type="entry name" value="PRK04813.1"/>
    <property type="match status" value="4"/>
</dbReference>
<evidence type="ECO:0000313" key="8">
    <source>
        <dbReference type="EMBL" id="CAF1141399.1"/>
    </source>
</evidence>
<dbReference type="GO" id="GO:0005737">
    <property type="term" value="C:cytoplasm"/>
    <property type="evidence" value="ECO:0007669"/>
    <property type="project" value="TreeGrafter"/>
</dbReference>
<dbReference type="InterPro" id="IPR042099">
    <property type="entry name" value="ANL_N_sf"/>
</dbReference>
<dbReference type="PANTHER" id="PTHR45527:SF1">
    <property type="entry name" value="FATTY ACID SYNTHASE"/>
    <property type="match status" value="1"/>
</dbReference>
<dbReference type="InterPro" id="IPR036770">
    <property type="entry name" value="Ankyrin_rpt-contain_sf"/>
</dbReference>
<dbReference type="GO" id="GO:0031177">
    <property type="term" value="F:phosphopantetheine binding"/>
    <property type="evidence" value="ECO:0007669"/>
    <property type="project" value="TreeGrafter"/>
</dbReference>
<dbReference type="Gene3D" id="1.10.1200.10">
    <property type="entry name" value="ACP-like"/>
    <property type="match status" value="1"/>
</dbReference>
<dbReference type="PROSITE" id="PS50075">
    <property type="entry name" value="CARRIER"/>
    <property type="match status" value="2"/>
</dbReference>
<reference evidence="8" key="1">
    <citation type="submission" date="2021-02" db="EMBL/GenBank/DDBJ databases">
        <authorList>
            <person name="Nowell W R."/>
        </authorList>
    </citation>
    <scope>NUCLEOTIDE SEQUENCE</scope>
</reference>
<evidence type="ECO:0000256" key="2">
    <source>
        <dbReference type="ARBA" id="ARBA00022450"/>
    </source>
</evidence>
<name>A0A814S0A0_ADIRI</name>
<dbReference type="Proteomes" id="UP000663852">
    <property type="component" value="Unassembled WGS sequence"/>
</dbReference>
<dbReference type="FunFam" id="1.10.1200.10:FF:000005">
    <property type="entry name" value="Nonribosomal peptide synthetase 1"/>
    <property type="match status" value="1"/>
</dbReference>
<dbReference type="Gene3D" id="3.40.50.1820">
    <property type="entry name" value="alpha/beta hydrolase"/>
    <property type="match status" value="1"/>
</dbReference>
<dbReference type="CDD" id="cd19531">
    <property type="entry name" value="LCL_NRPS-like"/>
    <property type="match status" value="1"/>
</dbReference>
<dbReference type="SUPFAM" id="SSF47336">
    <property type="entry name" value="ACP-like"/>
    <property type="match status" value="2"/>
</dbReference>
<dbReference type="FunFam" id="3.40.50.980:FF:000001">
    <property type="entry name" value="Non-ribosomal peptide synthetase"/>
    <property type="match status" value="2"/>
</dbReference>
<dbReference type="PANTHER" id="PTHR45527">
    <property type="entry name" value="NONRIBOSOMAL PEPTIDE SYNTHETASE"/>
    <property type="match status" value="1"/>
</dbReference>
<dbReference type="Pfam" id="PF00975">
    <property type="entry name" value="Thioesterase"/>
    <property type="match status" value="1"/>
</dbReference>
<dbReference type="OrthoDB" id="416786at2759"/>
<proteinExistence type="predicted"/>
<evidence type="ECO:0000259" key="7">
    <source>
        <dbReference type="PROSITE" id="PS50075"/>
    </source>
</evidence>
<dbReference type="PROSITE" id="PS00455">
    <property type="entry name" value="AMP_BINDING"/>
    <property type="match status" value="2"/>
</dbReference>
<dbReference type="InterPro" id="IPR025110">
    <property type="entry name" value="AMP-bd_C"/>
</dbReference>
<dbReference type="SUPFAM" id="SSF48403">
    <property type="entry name" value="Ankyrin repeat"/>
    <property type="match status" value="1"/>
</dbReference>
<dbReference type="InterPro" id="IPR029058">
    <property type="entry name" value="AB_hydrolase_fold"/>
</dbReference>
<dbReference type="InterPro" id="IPR009081">
    <property type="entry name" value="PP-bd_ACP"/>
</dbReference>
<comment type="caution">
    <text evidence="8">The sequence shown here is derived from an EMBL/GenBank/DDBJ whole genome shotgun (WGS) entry which is preliminary data.</text>
</comment>
<dbReference type="InterPro" id="IPR000873">
    <property type="entry name" value="AMP-dep_synth/lig_dom"/>
</dbReference>
<evidence type="ECO:0000256" key="1">
    <source>
        <dbReference type="ARBA" id="ARBA00012480"/>
    </source>
</evidence>
<dbReference type="NCBIfam" id="TIGR01733">
    <property type="entry name" value="AA-adenyl-dom"/>
    <property type="match status" value="2"/>
</dbReference>
<dbReference type="InterPro" id="IPR010060">
    <property type="entry name" value="NRPS_synth"/>
</dbReference>
<dbReference type="FunFam" id="3.30.300.30:FF:000015">
    <property type="entry name" value="Nonribosomal peptide synthase SidD"/>
    <property type="match status" value="2"/>
</dbReference>
<organism evidence="8 9">
    <name type="scientific">Adineta ricciae</name>
    <name type="common">Rotifer</name>
    <dbReference type="NCBI Taxonomy" id="249248"/>
    <lineage>
        <taxon>Eukaryota</taxon>
        <taxon>Metazoa</taxon>
        <taxon>Spiralia</taxon>
        <taxon>Gnathifera</taxon>
        <taxon>Rotifera</taxon>
        <taxon>Eurotatoria</taxon>
        <taxon>Bdelloidea</taxon>
        <taxon>Adinetida</taxon>
        <taxon>Adinetidae</taxon>
        <taxon>Adineta</taxon>
    </lineage>
</organism>
<dbReference type="EC" id="3.1.2.14" evidence="1"/>
<dbReference type="SUPFAM" id="SSF56801">
    <property type="entry name" value="Acetyl-CoA synthetase-like"/>
    <property type="match status" value="3"/>
</dbReference>
<keyword evidence="2" id="KW-0596">Phosphopantetheine</keyword>
<dbReference type="Gene3D" id="2.30.38.10">
    <property type="entry name" value="Luciferase, Domain 3"/>
    <property type="match status" value="1"/>
</dbReference>
<dbReference type="Gene3D" id="3.30.300.30">
    <property type="match status" value="3"/>
</dbReference>
<dbReference type="InterPro" id="IPR045851">
    <property type="entry name" value="AMP-bd_C_sf"/>
</dbReference>
<dbReference type="Pfam" id="PF00550">
    <property type="entry name" value="PP-binding"/>
    <property type="match status" value="2"/>
</dbReference>
<dbReference type="GO" id="GO:0016297">
    <property type="term" value="F:fatty acyl-[ACP] hydrolase activity"/>
    <property type="evidence" value="ECO:0007669"/>
    <property type="project" value="UniProtKB-EC"/>
</dbReference>
<dbReference type="Gene3D" id="3.30.559.10">
    <property type="entry name" value="Chloramphenicol acetyltransferase-like domain"/>
    <property type="match status" value="3"/>
</dbReference>
<dbReference type="Gene3D" id="1.25.40.20">
    <property type="entry name" value="Ankyrin repeat-containing domain"/>
    <property type="match status" value="1"/>
</dbReference>
<dbReference type="GO" id="GO:0043041">
    <property type="term" value="P:amino acid activation for nonribosomal peptide biosynthetic process"/>
    <property type="evidence" value="ECO:0007669"/>
    <property type="project" value="TreeGrafter"/>
</dbReference>
<dbReference type="EMBL" id="CAJNOJ010000114">
    <property type="protein sequence ID" value="CAF1141399.1"/>
    <property type="molecule type" value="Genomic_DNA"/>
</dbReference>
<accession>A0A814S0A0</accession>
<feature type="coiled-coil region" evidence="6">
    <location>
        <begin position="23"/>
        <end position="50"/>
    </location>
</feature>
<dbReference type="Pfam" id="PF13637">
    <property type="entry name" value="Ank_4"/>
    <property type="match status" value="1"/>
</dbReference>
<evidence type="ECO:0000256" key="6">
    <source>
        <dbReference type="SAM" id="Coils"/>
    </source>
</evidence>
<dbReference type="GO" id="GO:0044550">
    <property type="term" value="P:secondary metabolite biosynthetic process"/>
    <property type="evidence" value="ECO:0007669"/>
    <property type="project" value="TreeGrafter"/>
</dbReference>
<keyword evidence="4" id="KW-0436">Ligase</keyword>
<feature type="domain" description="Carrier" evidence="7">
    <location>
        <begin position="3127"/>
        <end position="3202"/>
    </location>
</feature>
<protein>
    <recommendedName>
        <fullName evidence="1">oleoyl-[acyl-carrier-protein] hydrolase</fullName>
        <ecNumber evidence="1">3.1.2.14</ecNumber>
    </recommendedName>
</protein>
<feature type="domain" description="Carrier" evidence="7">
    <location>
        <begin position="490"/>
        <end position="565"/>
    </location>
</feature>
<dbReference type="InterPro" id="IPR023213">
    <property type="entry name" value="CAT-like_dom_sf"/>
</dbReference>
<gene>
    <name evidence="8" type="ORF">EDS130_LOCUS22112</name>
</gene>
<dbReference type="InterPro" id="IPR002110">
    <property type="entry name" value="Ankyrin_rpt"/>
</dbReference>
<dbReference type="SUPFAM" id="SSF52777">
    <property type="entry name" value="CoA-dependent acyltransferases"/>
    <property type="match status" value="6"/>
</dbReference>
<dbReference type="Gene3D" id="3.30.559.30">
    <property type="entry name" value="Nonribosomal peptide synthetase, condensation domain"/>
    <property type="match status" value="3"/>
</dbReference>
<dbReference type="Gene3D" id="3.40.50.12780">
    <property type="entry name" value="N-terminal domain of ligase-like"/>
    <property type="match status" value="2"/>
</dbReference>
<dbReference type="InterPro" id="IPR001242">
    <property type="entry name" value="Condensation_dom"/>
</dbReference>
<evidence type="ECO:0000256" key="5">
    <source>
        <dbReference type="ARBA" id="ARBA00022737"/>
    </source>
</evidence>
<evidence type="ECO:0000256" key="3">
    <source>
        <dbReference type="ARBA" id="ARBA00022553"/>
    </source>
</evidence>
<dbReference type="InterPro" id="IPR020845">
    <property type="entry name" value="AMP-binding_CS"/>
</dbReference>
<dbReference type="GO" id="GO:0016874">
    <property type="term" value="F:ligase activity"/>
    <property type="evidence" value="ECO:0007669"/>
    <property type="project" value="UniProtKB-KW"/>
</dbReference>
<evidence type="ECO:0000256" key="4">
    <source>
        <dbReference type="ARBA" id="ARBA00022598"/>
    </source>
</evidence>
<evidence type="ECO:0000313" key="9">
    <source>
        <dbReference type="Proteomes" id="UP000663852"/>
    </source>
</evidence>
<dbReference type="InterPro" id="IPR036736">
    <property type="entry name" value="ACP-like_sf"/>
</dbReference>
<dbReference type="CDD" id="cd05930">
    <property type="entry name" value="A_NRPS"/>
    <property type="match status" value="2"/>
</dbReference>
<dbReference type="InterPro" id="IPR010071">
    <property type="entry name" value="AA_adenyl_dom"/>
</dbReference>
<sequence>MNWIEETLDRLVQNVLNSTALIYDARQETFADLNERIRKLEAQLKRHGIDQRTLVGVNVCRSIDSIVCLITLLKMNCAIVPLGLTYSIEQLHYIVQDTGLNWILSEKPYDFLGYDYKDQVHIIYLNTEPDYSDAETLRAVNAKRIVDESTTIGYIFYKFGSADSPKRIVGTIENLKNRFEWMWQHYPFVIERDICCYKTALSFSDLLWETLGGLLQGIPLLVIPSHVENNPLEMIKLMIKYSVNRLTMTPSLLKLLVKLQKFDILHWDALSLMVSSGEPLPTSLATRFIHTFPQATLLNVYGHDEVYSHALPLEFNSEDDYVPIGEPITNGAAYILSDDHKLTQHGELYIDGTGTGDIVCCSLGGYLQFIGRTSDQVQIQGHTVSLRKIEKALIDTSIIEDVIVLARCLSSNDGNVLIAYVKRNMDYSYSKTKLISLLYQQLKQTLPDYMLPNAFVLLADFPLTPNGKIDRNLLPNAVASDFIQANVYIEPATEIEQTIAKIWCDLLSLQQVGMNDNFFCLGGHSLLAMQLIVQLRKQHQVELEFSQLIRDASLSTLCTHVQLQSTTDKYNSIVMQRYDRTSSLPMAYQQEKRWCIDHADNFHIALRVHGPFHVTRFRSALADMIERYEVLRTVFVERIEKNDDENKVQDTHFKHREQMIVSYPQMELVFQFIDTVNDEKRLNDLIRDELDKPFSLECGPLLRIIAYHINESTHVLALVFHPIIMDTWSLRIFLRELSSFYNMWGEDKSTTPPMIQPVRFHYADFAVWQHRWLKGKIVDEQFSYWKTKLHEAPDTSVFPSDYAVRPVTMKHRCETVKLPLPQFLTNTLLSMVEKFGTTLFTLMLTAFGILVYRYTHQDDVIIGIPVANRQYPNVDNMLGPFVNILPVRMSCGNQLNSVEFFRQINETLIEAYAHQDVTFEQIIDQLEVNRALNYNPIFQMIFNVEYASSSPINSFILDEQVQVSMHHVPSTTCLYDMFVTVHEECLWLINDAYRSLVLEFDYNPGLYHESTVVSIGNNLIKLLESMVQNLQIPISQLNIDTFQIKDTYRTQKYDDTLLVHQMFEREAALHPNARAVSDLNHILSYAELNMQSHRMAATLAQCGVDTDTIVAVCLNRSSDVVSTILAILKAGGAFLPIDNQHPSPRIRDMLLHSRCQFMVIDKTLPVFSDLMIDHGTCTIIELDTLKNSKSTLFNDDQHLSTVRNHNLAYVIYTSGSTGAPKGVMIEHRSLQNIAQAWKTIYQLSSEMRHLSMANVAFDVFVGDIVRSLCFGGCLILCPRETLFQPKELLTLIERERITCAEFVPASVRAIIENTSLVERQRHLASLSLMICGSEKWSIGEYENIRKSLRAGARLVSSYGLTELTIDSTYFECNTLTWNNETATVPIGIPFPGVEIYVLDAHFMHVPRGVTGELFVGGPSVARGYLHNPTLTDERFLVNPLKKTLSNNRLYKTGDLVRYLSDGRTLQFVGRIDEQIKVRGYRIELTEIECILSRVPEVRQTITMAQKDNAGQISLVAYVLLRTEFDSEKKQEIRRTLRDHAMKHLPGYMVPNAYVILEFFPFLPNGKVNRKALPMPNDVDRLLDRASDENQIQAETPVEKDLLSIWQRVLHRTAICLNDNFFSTRSQLFRSPTIRKLAEELQTLLPKDSSVSYASQNCRKENAATNENSVIPLTPIQQWFFEQNFENFNNWSQCALMTFPVEIKSSQAKESLFELVRKHPGLFSKYYKDETSNRWLHLPCFDSSTVDLETSLELLDLISLPANERDFIIANKIEQADSSLDITVGKLWHALLVSIGDDVGLTLYIVIHHLVVDGVSWRIFTEDLEDILNSHCFGRNEISPSTSDSFSEWAAALVNEAQSTTITDEFKFWSQINSKSKNAAQIPRDFDHGTNTMQQSSVVHTTLDQKVTDLLLPMLSSYSVTMYDALLTALLFSLRLWCHHDQFYLILEGHGREAIDADVDISRTIGWFTTEFPIFFDFTCTHQQLSIHHLRSVHDQLQAVPNRGFGFGLLKYLNEDANIHDVLAALPEPDILFNYLGVWKTKSDRQLIETKGCSALDKIGPMNHRQRLIDFESYIIDDQLHAYVTYSQNHFESKTIEQLVKNFLTAIQEISNFQLSSSTSEPISCNSVISYPLSPMQSGMLYRCLQYPHSDEYLVQGVFKLSGVVDTQRVLNAWQILIDSYDILRSSFDWDTTAGLYQRVEPVGIRIPFDFLDWSVERTKLNDFLIADRGRLFDLHTAPLCRITLIKLSSDDYLLVFTHHHILLDGWSTPLVLEQFLKAYDRRHQFICRGSQYGDFIQHIETQKHEYFNNIKTFWQTYLQDLKEPCYLTSAFQHLITNTEKTSSEQNHDEIVVHLPSQLLESIDAFCRRCPITMSNLLLGCWAIILSRYLQRIDIAFGITISGRTVPVASIEHSIGIFINTIPLYISTAYNQSIDMLISIQEQLCRLQEMGTAVSLGEIQSWGKLGNGQPLFDTLFIIENYPDISKRHTYSLKCDQHALGEIEKTEYPLTVCITFDDKTTRLALNYKTKYFPSSTSIVKRLAEHYLNVLENIVTEPNCSPQHVRLLSNEELNEQLVMWNNQTVENPWYKRKPNSTVHGLIEDVAKCYSRRIAIVHNQRSISYGELNKVADRLAQFFILKGYIQKPDDLVVISCDRSINFFILILAILKAGGAYVPVDIATPLERLLFIVNDTKTHLVLIDSEQRMSECQTRLSTQVAVCQIDAILLESNDDADTTFEYILSFGYEPATSRSLAYVIYTSGSTGLPKGVLIEHQNILWYRDSLQHRYSLTDGMLYDFSSSIAFDLSVTSTLIPMLTAGTVIICNDDIKRDIFKFHDHLVQNRIQLIKCTPSFFIQMANALCNDDQIQLPYLTTFVIGGEILPVDSVRQWLKKFSHHKIFNEYGPTETTVGVSEFLADANSITSVAIHEKGLPVGKPFPYAAFYILDRNNEVLPSGLIGELCIGGFSLARGYLNRVDLTHRSFVEIELASTKTRVYRTGDLVYYLSTMDVQCAGRVDHQVKIRGYRVELGEIEYQIKSYLNLTQIHVLKSTDSTSKLIAFIGGLRENHSQIELDLRNHLNSTLPEYMRPQLYVFIDQFPLTTNDKVDSTFLMNLARDSSYWKTHETNHVYPRNLTEFRLHQIWSSILGTNNFGILENFFDLGGHSLLIISMIIQIKQVFTRTITVTSIVANPTIEKLSKYINQELRETNDDSVLSICSGTDETPLFLIHAIEGISFIYSSLAPYFKEQHTIIALNDPMFTDAENKFNNIESMATFYISLIRKKQPKGPYRLGGWSFGGKVAFEMACQLEKLGEGTEVLILLDSYLTETYREFNICDDEAFEQSLRKYVTNQGVELCSKEAEYLANEIKNNVILSSKYEPRSYFGRVVLIKASVNHNTNDTDFIDPFNGCKNIIQSEIEVFSVHCEHSKMFASENVEQIVTRLKYALSTATADPVLVKFDLSCESRHLLHAAHHQDYFLLQRFIELGADINAQDDHGRTVVHWAAHLNDGKIFDILKRQCANKVDLSKKDIHGQSARDIAEKNNDEQDMTLFRNYFDFSYTHEH</sequence>
<keyword evidence="6" id="KW-0175">Coiled coil</keyword>
<dbReference type="SUPFAM" id="SSF53474">
    <property type="entry name" value="alpha/beta-Hydrolases"/>
    <property type="match status" value="1"/>
</dbReference>
<dbReference type="Pfam" id="PF00501">
    <property type="entry name" value="AMP-binding"/>
    <property type="match status" value="3"/>
</dbReference>
<dbReference type="Pfam" id="PF00668">
    <property type="entry name" value="Condensation"/>
    <property type="match status" value="3"/>
</dbReference>
<keyword evidence="5" id="KW-0677">Repeat</keyword>
<dbReference type="Gene3D" id="3.40.50.980">
    <property type="match status" value="2"/>
</dbReference>